<comment type="pathway">
    <text evidence="2 8">Carbohydrate metabolism; hexose metabolism.</text>
</comment>
<evidence type="ECO:0000256" key="2">
    <source>
        <dbReference type="ARBA" id="ARBA00005028"/>
    </source>
</evidence>
<dbReference type="OrthoDB" id="9779408at2"/>
<dbReference type="InterPro" id="IPR008183">
    <property type="entry name" value="Aldose_1/G6P_1-epimerase"/>
</dbReference>
<dbReference type="SUPFAM" id="SSF74650">
    <property type="entry name" value="Galactose mutarotase-like"/>
    <property type="match status" value="1"/>
</dbReference>
<dbReference type="InterPro" id="IPR011013">
    <property type="entry name" value="Gal_mutarotase_sf_dom"/>
</dbReference>
<dbReference type="UniPathway" id="UPA00242"/>
<dbReference type="PIRSF" id="PIRSF005096">
    <property type="entry name" value="GALM"/>
    <property type="match status" value="1"/>
</dbReference>
<evidence type="ECO:0000313" key="12">
    <source>
        <dbReference type="EMBL" id="PRX53805.1"/>
    </source>
</evidence>
<dbReference type="Gene3D" id="2.70.98.10">
    <property type="match status" value="1"/>
</dbReference>
<evidence type="ECO:0000256" key="7">
    <source>
        <dbReference type="ARBA" id="ARBA00023277"/>
    </source>
</evidence>
<evidence type="ECO:0000256" key="6">
    <source>
        <dbReference type="ARBA" id="ARBA00023235"/>
    </source>
</evidence>
<keyword evidence="6 8" id="KW-0413">Isomerase</keyword>
<dbReference type="EC" id="5.1.3.3" evidence="8"/>
<evidence type="ECO:0000256" key="1">
    <source>
        <dbReference type="ARBA" id="ARBA00001913"/>
    </source>
</evidence>
<dbReference type="GO" id="GO:0030246">
    <property type="term" value="F:carbohydrate binding"/>
    <property type="evidence" value="ECO:0007669"/>
    <property type="project" value="InterPro"/>
</dbReference>
<comment type="catalytic activity">
    <reaction evidence="8">
        <text>alpha-D-glucose = beta-D-glucose</text>
        <dbReference type="Rhea" id="RHEA:10264"/>
        <dbReference type="ChEBI" id="CHEBI:15903"/>
        <dbReference type="ChEBI" id="CHEBI:17925"/>
        <dbReference type="EC" id="5.1.3.3"/>
    </reaction>
</comment>
<dbReference type="Pfam" id="PF01263">
    <property type="entry name" value="Aldose_epim"/>
    <property type="match status" value="1"/>
</dbReference>
<dbReference type="PANTHER" id="PTHR10091">
    <property type="entry name" value="ALDOSE-1-EPIMERASE"/>
    <property type="match status" value="1"/>
</dbReference>
<dbReference type="GO" id="GO:0006006">
    <property type="term" value="P:glucose metabolic process"/>
    <property type="evidence" value="ECO:0007669"/>
    <property type="project" value="TreeGrafter"/>
</dbReference>
<evidence type="ECO:0000256" key="10">
    <source>
        <dbReference type="PIRSR" id="PIRSR005096-2"/>
    </source>
</evidence>
<proteinExistence type="inferred from homology"/>
<keyword evidence="13" id="KW-1185">Reference proteome</keyword>
<reference evidence="12 13" key="1">
    <citation type="submission" date="2018-03" db="EMBL/GenBank/DDBJ databases">
        <title>Genomic Encyclopedia of Archaeal and Bacterial Type Strains, Phase II (KMG-II): from individual species to whole genera.</title>
        <authorList>
            <person name="Goeker M."/>
        </authorList>
    </citation>
    <scope>NUCLEOTIDE SEQUENCE [LARGE SCALE GENOMIC DNA]</scope>
    <source>
        <strain evidence="12 13">DSM 25027</strain>
    </source>
</reference>
<dbReference type="EMBL" id="PVYX01000002">
    <property type="protein sequence ID" value="PRX53805.1"/>
    <property type="molecule type" value="Genomic_DNA"/>
</dbReference>
<dbReference type="Proteomes" id="UP000237640">
    <property type="component" value="Unassembled WGS sequence"/>
</dbReference>
<evidence type="ECO:0000256" key="9">
    <source>
        <dbReference type="PIRSR" id="PIRSR005096-1"/>
    </source>
</evidence>
<name>A0A2T0M8K4_9FLAO</name>
<feature type="binding site" evidence="10">
    <location>
        <position position="242"/>
    </location>
    <ligand>
        <name>beta-D-galactose</name>
        <dbReference type="ChEBI" id="CHEBI:27667"/>
    </ligand>
</feature>
<dbReference type="GO" id="GO:0004034">
    <property type="term" value="F:aldose 1-epimerase activity"/>
    <property type="evidence" value="ECO:0007669"/>
    <property type="project" value="UniProtKB-EC"/>
</dbReference>
<evidence type="ECO:0000256" key="3">
    <source>
        <dbReference type="ARBA" id="ARBA00006206"/>
    </source>
</evidence>
<dbReference type="RefSeq" id="WP_106145143.1">
    <property type="nucleotide sequence ID" value="NZ_PVYX01000002.1"/>
</dbReference>
<keyword evidence="5" id="KW-0106">Calcium</keyword>
<comment type="subunit">
    <text evidence="4">Monomer.</text>
</comment>
<keyword evidence="7 8" id="KW-0119">Carbohydrate metabolism</keyword>
<comment type="caution">
    <text evidence="12">The sequence shown here is derived from an EMBL/GenBank/DDBJ whole genome shotgun (WGS) entry which is preliminary data.</text>
</comment>
<feature type="active site" description="Proton acceptor" evidence="9">
    <location>
        <position position="302"/>
    </location>
</feature>
<evidence type="ECO:0000256" key="11">
    <source>
        <dbReference type="PIRSR" id="PIRSR005096-3"/>
    </source>
</evidence>
<evidence type="ECO:0000256" key="4">
    <source>
        <dbReference type="ARBA" id="ARBA00011245"/>
    </source>
</evidence>
<dbReference type="PANTHER" id="PTHR10091:SF0">
    <property type="entry name" value="GALACTOSE MUTAROTASE"/>
    <property type="match status" value="1"/>
</dbReference>
<feature type="binding site" evidence="11">
    <location>
        <begin position="181"/>
        <end position="183"/>
    </location>
    <ligand>
        <name>beta-D-galactose</name>
        <dbReference type="ChEBI" id="CHEBI:27667"/>
    </ligand>
</feature>
<evidence type="ECO:0000256" key="8">
    <source>
        <dbReference type="PIRNR" id="PIRNR005096"/>
    </source>
</evidence>
<comment type="cofactor">
    <cofactor evidence="1">
        <name>Ca(2+)</name>
        <dbReference type="ChEBI" id="CHEBI:29108"/>
    </cofactor>
</comment>
<dbReference type="InterPro" id="IPR015443">
    <property type="entry name" value="Aldose_1-epimerase"/>
</dbReference>
<dbReference type="GO" id="GO:0033499">
    <property type="term" value="P:galactose catabolic process via UDP-galactose, Leloir pathway"/>
    <property type="evidence" value="ECO:0007669"/>
    <property type="project" value="TreeGrafter"/>
</dbReference>
<protein>
    <recommendedName>
        <fullName evidence="8">Aldose 1-epimerase</fullName>
        <ecNumber evidence="8">5.1.3.3</ecNumber>
    </recommendedName>
</protein>
<dbReference type="InterPro" id="IPR014718">
    <property type="entry name" value="GH-type_carb-bd"/>
</dbReference>
<dbReference type="InterPro" id="IPR047215">
    <property type="entry name" value="Galactose_mutarotase-like"/>
</dbReference>
<comment type="similarity">
    <text evidence="3 8">Belongs to the aldose epimerase family.</text>
</comment>
<feature type="active site" description="Proton donor" evidence="9">
    <location>
        <position position="181"/>
    </location>
</feature>
<evidence type="ECO:0000313" key="13">
    <source>
        <dbReference type="Proteomes" id="UP000237640"/>
    </source>
</evidence>
<dbReference type="NCBIfam" id="NF008277">
    <property type="entry name" value="PRK11055.1"/>
    <property type="match status" value="1"/>
</dbReference>
<organism evidence="12 13">
    <name type="scientific">Flagellimonas meridianipacifica</name>
    <dbReference type="NCBI Taxonomy" id="1080225"/>
    <lineage>
        <taxon>Bacteria</taxon>
        <taxon>Pseudomonadati</taxon>
        <taxon>Bacteroidota</taxon>
        <taxon>Flavobacteriia</taxon>
        <taxon>Flavobacteriales</taxon>
        <taxon>Flavobacteriaceae</taxon>
        <taxon>Flagellimonas</taxon>
    </lineage>
</organism>
<accession>A0A2T0M8K4</accession>
<sequence length="341" mass="38456">MNANVAKENRPMIMEVIELTNSKGMKMEVCSYGATLISLKVPDCNNHLVNVVVGLDSAEDYASPKYQEYNLYLGCTVGRYAGRISKGYFELEGKKYNLDHENGAHLHGGRAGFDKKLWEVISTKNSRSNSVKFSLLSKHMEGGYPGNVKITVEYELLESNALRIVHTAITDRTTVLNLTNHTYYNLNGEGSVSEHYLQINSNKILELDERKVPTGKILNCSQTYYDFVEKGKIKKIPSSGLDDVYVLNHKPFSAGLYSEKSGICMKVFSKQPAVVVYTPIEFPNMEFKNDATYSVFPAICFETQNFPDAPNHPHFPNCVLRPGEIYTNEVVMDFKTLINHY</sequence>
<dbReference type="AlphaFoldDB" id="A0A2T0M8K4"/>
<dbReference type="CDD" id="cd09019">
    <property type="entry name" value="galactose_mutarotase_like"/>
    <property type="match status" value="1"/>
</dbReference>
<evidence type="ECO:0000256" key="5">
    <source>
        <dbReference type="ARBA" id="ARBA00022837"/>
    </source>
</evidence>
<gene>
    <name evidence="12" type="ORF">CLV81_2192</name>
</gene>